<keyword evidence="1" id="KW-0175">Coiled coil</keyword>
<reference evidence="2 3" key="1">
    <citation type="submission" date="2024-09" db="EMBL/GenBank/DDBJ databases">
        <title>Chromosome-scale assembly of Riccia sorocarpa.</title>
        <authorList>
            <person name="Paukszto L."/>
        </authorList>
    </citation>
    <scope>NUCLEOTIDE SEQUENCE [LARGE SCALE GENOMIC DNA]</scope>
    <source>
        <strain evidence="2">LP-2024</strain>
        <tissue evidence="2">Aerial parts of the thallus</tissue>
    </source>
</reference>
<organism evidence="2 3">
    <name type="scientific">Riccia sorocarpa</name>
    <dbReference type="NCBI Taxonomy" id="122646"/>
    <lineage>
        <taxon>Eukaryota</taxon>
        <taxon>Viridiplantae</taxon>
        <taxon>Streptophyta</taxon>
        <taxon>Embryophyta</taxon>
        <taxon>Marchantiophyta</taxon>
        <taxon>Marchantiopsida</taxon>
        <taxon>Marchantiidae</taxon>
        <taxon>Marchantiales</taxon>
        <taxon>Ricciaceae</taxon>
        <taxon>Riccia</taxon>
    </lineage>
</organism>
<dbReference type="Proteomes" id="UP001633002">
    <property type="component" value="Unassembled WGS sequence"/>
</dbReference>
<comment type="caution">
    <text evidence="2">The sequence shown here is derived from an EMBL/GenBank/DDBJ whole genome shotgun (WGS) entry which is preliminary data.</text>
</comment>
<sequence length="102" mass="11709">MELQAMNETLTKKIKDLQEKNMAKVDELKAANDKLTVKVEWENELSVLKSKKSTAIEQFATVAASLNDYNHENEVQAHTQAQLRIETLYDDMNSIHFKLESV</sequence>
<evidence type="ECO:0000256" key="1">
    <source>
        <dbReference type="SAM" id="Coils"/>
    </source>
</evidence>
<accession>A0ABD3GB04</accession>
<gene>
    <name evidence="2" type="ORF">R1sor_025562</name>
</gene>
<evidence type="ECO:0000313" key="2">
    <source>
        <dbReference type="EMBL" id="KAL3675614.1"/>
    </source>
</evidence>
<name>A0ABD3GB04_9MARC</name>
<feature type="coiled-coil region" evidence="1">
    <location>
        <begin position="7"/>
        <end position="34"/>
    </location>
</feature>
<dbReference type="EMBL" id="JBJQOH010000008">
    <property type="protein sequence ID" value="KAL3675614.1"/>
    <property type="molecule type" value="Genomic_DNA"/>
</dbReference>
<dbReference type="AlphaFoldDB" id="A0ABD3GB04"/>
<keyword evidence="3" id="KW-1185">Reference proteome</keyword>
<protein>
    <submittedName>
        <fullName evidence="2">Uncharacterized protein</fullName>
    </submittedName>
</protein>
<evidence type="ECO:0000313" key="3">
    <source>
        <dbReference type="Proteomes" id="UP001633002"/>
    </source>
</evidence>
<proteinExistence type="predicted"/>